<dbReference type="Proteomes" id="UP000589716">
    <property type="component" value="Unassembled WGS sequence"/>
</dbReference>
<organism evidence="2 3">
    <name type="scientific">Ottowia beijingensis</name>
    <dbReference type="NCBI Taxonomy" id="1207057"/>
    <lineage>
        <taxon>Bacteria</taxon>
        <taxon>Pseudomonadati</taxon>
        <taxon>Pseudomonadota</taxon>
        <taxon>Betaproteobacteria</taxon>
        <taxon>Burkholderiales</taxon>
        <taxon>Comamonadaceae</taxon>
        <taxon>Ottowia</taxon>
    </lineage>
</organism>
<reference evidence="2 3" key="1">
    <citation type="submission" date="2020-07" db="EMBL/GenBank/DDBJ databases">
        <authorList>
            <person name="Maaloum M."/>
        </authorList>
    </citation>
    <scope>NUCLEOTIDE SEQUENCE [LARGE SCALE GENOMIC DNA]</scope>
    <source>
        <strain evidence="2 3">GCS-AN-3</strain>
    </source>
</reference>
<keyword evidence="3" id="KW-1185">Reference proteome</keyword>
<dbReference type="AlphaFoldDB" id="A0A853IV86"/>
<gene>
    <name evidence="2" type="ORF">H0I39_10100</name>
</gene>
<evidence type="ECO:0000313" key="2">
    <source>
        <dbReference type="EMBL" id="NZA02014.1"/>
    </source>
</evidence>
<sequence length="129" mass="14510">MVVGNSLFKIVQRCPAQLLRHTREVVRTGPMLYGEGWIPTQITREPRRLWVSEVELLGQCPDGSTMSFKLGPMDGRRPPDRPESGPTYQGYWDDWFKQAGDHLPLAIHITPAPDIPIPHDCPPEGCVVP</sequence>
<comment type="caution">
    <text evidence="2">The sequence shown here is derived from an EMBL/GenBank/DDBJ whole genome shotgun (WGS) entry which is preliminary data.</text>
</comment>
<evidence type="ECO:0000256" key="1">
    <source>
        <dbReference type="SAM" id="MobiDB-lite"/>
    </source>
</evidence>
<proteinExistence type="predicted"/>
<name>A0A853IV86_9BURK</name>
<protein>
    <submittedName>
        <fullName evidence="2">Uncharacterized protein</fullName>
    </submittedName>
</protein>
<dbReference type="RefSeq" id="WP_180550393.1">
    <property type="nucleotide sequence ID" value="NZ_JACCKX010000001.1"/>
</dbReference>
<feature type="region of interest" description="Disordered" evidence="1">
    <location>
        <begin position="63"/>
        <end position="88"/>
    </location>
</feature>
<accession>A0A853IV86</accession>
<evidence type="ECO:0000313" key="3">
    <source>
        <dbReference type="Proteomes" id="UP000589716"/>
    </source>
</evidence>
<dbReference type="EMBL" id="JACCKX010000001">
    <property type="protein sequence ID" value="NZA02014.1"/>
    <property type="molecule type" value="Genomic_DNA"/>
</dbReference>
<feature type="compositionally biased region" description="Basic and acidic residues" evidence="1">
    <location>
        <begin position="74"/>
        <end position="83"/>
    </location>
</feature>